<evidence type="ECO:0000313" key="2">
    <source>
        <dbReference type="EMBL" id="KAK7034612.1"/>
    </source>
</evidence>
<accession>A0AAW0C6W3</accession>
<feature type="region of interest" description="Disordered" evidence="1">
    <location>
        <begin position="1"/>
        <end position="86"/>
    </location>
</feature>
<reference evidence="2 3" key="1">
    <citation type="submission" date="2024-01" db="EMBL/GenBank/DDBJ databases">
        <title>A draft genome for a cacao thread blight-causing isolate of Paramarasmius palmivorus.</title>
        <authorList>
            <person name="Baruah I.K."/>
            <person name="Bukari Y."/>
            <person name="Amoako-Attah I."/>
            <person name="Meinhardt L.W."/>
            <person name="Bailey B.A."/>
            <person name="Cohen S.P."/>
        </authorList>
    </citation>
    <scope>NUCLEOTIDE SEQUENCE [LARGE SCALE GENOMIC DNA]</scope>
    <source>
        <strain evidence="2 3">GH-12</strain>
    </source>
</reference>
<organism evidence="2 3">
    <name type="scientific">Paramarasmius palmivorus</name>
    <dbReference type="NCBI Taxonomy" id="297713"/>
    <lineage>
        <taxon>Eukaryota</taxon>
        <taxon>Fungi</taxon>
        <taxon>Dikarya</taxon>
        <taxon>Basidiomycota</taxon>
        <taxon>Agaricomycotina</taxon>
        <taxon>Agaricomycetes</taxon>
        <taxon>Agaricomycetidae</taxon>
        <taxon>Agaricales</taxon>
        <taxon>Marasmiineae</taxon>
        <taxon>Marasmiaceae</taxon>
        <taxon>Paramarasmius</taxon>
    </lineage>
</organism>
<evidence type="ECO:0000313" key="3">
    <source>
        <dbReference type="Proteomes" id="UP001383192"/>
    </source>
</evidence>
<dbReference type="AlphaFoldDB" id="A0AAW0C6W3"/>
<protein>
    <submittedName>
        <fullName evidence="2">Uncharacterized protein</fullName>
    </submittedName>
</protein>
<feature type="compositionally biased region" description="Polar residues" evidence="1">
    <location>
        <begin position="22"/>
        <end position="38"/>
    </location>
</feature>
<feature type="compositionally biased region" description="Basic and acidic residues" evidence="1">
    <location>
        <begin position="55"/>
        <end position="73"/>
    </location>
</feature>
<dbReference type="Proteomes" id="UP001383192">
    <property type="component" value="Unassembled WGS sequence"/>
</dbReference>
<evidence type="ECO:0000256" key="1">
    <source>
        <dbReference type="SAM" id="MobiDB-lite"/>
    </source>
</evidence>
<dbReference type="EMBL" id="JAYKXP010000056">
    <property type="protein sequence ID" value="KAK7034612.1"/>
    <property type="molecule type" value="Genomic_DNA"/>
</dbReference>
<comment type="caution">
    <text evidence="2">The sequence shown here is derived from an EMBL/GenBank/DDBJ whole genome shotgun (WGS) entry which is preliminary data.</text>
</comment>
<name>A0AAW0C6W3_9AGAR</name>
<proteinExistence type="predicted"/>
<sequence length="86" mass="9403">MTHHSVTPFLGHKSPNARVRQKQVSSQNTPGARSQSPVTSPPPYPGSVEPLRNMLDVDDRDHTEDIHGGKGVEETPNMEVGDLHNV</sequence>
<gene>
    <name evidence="2" type="ORF">VNI00_012253</name>
</gene>
<keyword evidence="3" id="KW-1185">Reference proteome</keyword>